<dbReference type="Proteomes" id="UP000498740">
    <property type="component" value="Unassembled WGS sequence"/>
</dbReference>
<dbReference type="Gene3D" id="3.40.50.720">
    <property type="entry name" value="NAD(P)-binding Rossmann-like Domain"/>
    <property type="match status" value="1"/>
</dbReference>
<evidence type="ECO:0000256" key="1">
    <source>
        <dbReference type="SAM" id="MobiDB-lite"/>
    </source>
</evidence>
<dbReference type="Gene3D" id="3.10.129.110">
    <property type="entry name" value="Polyketide synthase dehydratase"/>
    <property type="match status" value="1"/>
</dbReference>
<evidence type="ECO:0000313" key="3">
    <source>
        <dbReference type="Proteomes" id="UP000498740"/>
    </source>
</evidence>
<organism evidence="2 3">
    <name type="scientific">Streptomyces microflavus</name>
    <name type="common">Streptomyces lipmanii</name>
    <dbReference type="NCBI Taxonomy" id="1919"/>
    <lineage>
        <taxon>Bacteria</taxon>
        <taxon>Bacillati</taxon>
        <taxon>Actinomycetota</taxon>
        <taxon>Actinomycetes</taxon>
        <taxon>Kitasatosporales</taxon>
        <taxon>Streptomycetaceae</taxon>
        <taxon>Streptomyces</taxon>
    </lineage>
</organism>
<accession>A0A7J0D3H4</accession>
<reference evidence="2 3" key="1">
    <citation type="submission" date="2020-05" db="EMBL/GenBank/DDBJ databases">
        <title>Whole genome shotgun sequence of Streptomyces microflavus NBRC 13062.</title>
        <authorList>
            <person name="Komaki H."/>
            <person name="Tamura T."/>
        </authorList>
    </citation>
    <scope>NUCLEOTIDE SEQUENCE [LARGE SCALE GENOMIC DNA]</scope>
    <source>
        <strain evidence="2 3">NBRC 13062</strain>
    </source>
</reference>
<dbReference type="AlphaFoldDB" id="A0A7J0D3H4"/>
<feature type="compositionally biased region" description="Low complexity" evidence="1">
    <location>
        <begin position="233"/>
        <end position="274"/>
    </location>
</feature>
<protein>
    <submittedName>
        <fullName evidence="2">Uncharacterized protein</fullName>
    </submittedName>
</protein>
<name>A0A7J0D3H4_STRMI</name>
<dbReference type="InterPro" id="IPR042104">
    <property type="entry name" value="PKS_dehydratase_sf"/>
</dbReference>
<feature type="region of interest" description="Disordered" evidence="1">
    <location>
        <begin position="225"/>
        <end position="315"/>
    </location>
</feature>
<gene>
    <name evidence="2" type="ORF">Smic_78360</name>
</gene>
<dbReference type="InterPro" id="IPR036291">
    <property type="entry name" value="NAD(P)-bd_dom_sf"/>
</dbReference>
<evidence type="ECO:0000313" key="2">
    <source>
        <dbReference type="EMBL" id="GFN09280.1"/>
    </source>
</evidence>
<dbReference type="EMBL" id="BLWD01000002">
    <property type="protein sequence ID" value="GFN09280.1"/>
    <property type="molecule type" value="Genomic_DNA"/>
</dbReference>
<dbReference type="SUPFAM" id="SSF51735">
    <property type="entry name" value="NAD(P)-binding Rossmann-fold domains"/>
    <property type="match status" value="1"/>
</dbReference>
<comment type="caution">
    <text evidence="2">The sequence shown here is derived from an EMBL/GenBank/DDBJ whole genome shotgun (WGS) entry which is preliminary data.</text>
</comment>
<proteinExistence type="predicted"/>
<sequence>MVPRRLGKVRVLGDTTTAAHCYVELRDSSDHSCTARCVLTDAAGAVLAEADAIECISVPHQSAGDLFDHRTLDVSWEKTALPRATDTAGCWNLCHEPDREAEARNVQAALQAHGAEAVLHPMASTPIGRLGAPARGVVYFPSLDDAPGAAVRARDNVLQLTRLAQALIGHSDQPIPRLWAVTRGAQQVLPDDIPGLAGAGLRGALRVVALEHSALHPVHLDVDLATTRRKSPKSSSAAPEPTTTSPTATTPATLPSSRTIRSGTRTGSGATSTGPLKVRRCSAERPRPSMIWAWQPSPHKRPAPEKSRYDCTPPA</sequence>